<sequence>MCLPAHDMRPTKWYPFFAFMHCGCTNVYTRVSSTKQLSPQRHQAASVLESEIDYLFVERRGKHLNLCRKHKKFSLGVSLVLICTGYQRTEQFILATKKFTGCFDVKTASAQGGIASCCLKIYSTNVARNLLQSYYIQHRPPCPLQAVVFITIRGKRICSDPNSLWTNRSMGFLDGKNWHDKHIPSHQHHQ</sequence>
<name>A0A8D2ZRG1_SCOMX</name>
<keyword evidence="6" id="KW-0395">Inflammatory response</keyword>
<feature type="domain" description="Chemokine interleukin-8-like" evidence="7">
    <location>
        <begin position="114"/>
        <end position="173"/>
    </location>
</feature>
<keyword evidence="2" id="KW-0145">Chemotaxis</keyword>
<protein>
    <recommendedName>
        <fullName evidence="7">Chemokine interleukin-8-like domain-containing protein</fullName>
    </recommendedName>
</protein>
<evidence type="ECO:0000256" key="1">
    <source>
        <dbReference type="ARBA" id="ARBA00004613"/>
    </source>
</evidence>
<accession>A0A8D2ZRG1</accession>
<evidence type="ECO:0000256" key="4">
    <source>
        <dbReference type="ARBA" id="ARBA00022525"/>
    </source>
</evidence>
<dbReference type="InterPro" id="IPR036048">
    <property type="entry name" value="Interleukin_8-like_sf"/>
</dbReference>
<evidence type="ECO:0000256" key="2">
    <source>
        <dbReference type="ARBA" id="ARBA00022500"/>
    </source>
</evidence>
<reference evidence="8" key="1">
    <citation type="submission" date="2023-05" db="EMBL/GenBank/DDBJ databases">
        <title>High-quality long-read genome of Scophthalmus maximus.</title>
        <authorList>
            <person name="Lien S."/>
            <person name="Martinez P."/>
        </authorList>
    </citation>
    <scope>NUCLEOTIDE SEQUENCE [LARGE SCALE GENOMIC DNA]</scope>
</reference>
<proteinExistence type="predicted"/>
<dbReference type="Gene3D" id="2.40.50.40">
    <property type="match status" value="1"/>
</dbReference>
<dbReference type="InterPro" id="IPR001811">
    <property type="entry name" value="Chemokine_IL8-like_dom"/>
</dbReference>
<evidence type="ECO:0000313" key="8">
    <source>
        <dbReference type="Ensembl" id="ENSSMAP00000006401.2"/>
    </source>
</evidence>
<dbReference type="PANTHER" id="PTHR12015:SF111">
    <property type="entry name" value="C-C MOTIF CHEMOKINE 17"/>
    <property type="match status" value="1"/>
</dbReference>
<comment type="subcellular location">
    <subcellularLocation>
        <location evidence="1">Secreted</location>
    </subcellularLocation>
</comment>
<dbReference type="CDD" id="cd00272">
    <property type="entry name" value="Chemokine_CC"/>
    <property type="match status" value="1"/>
</dbReference>
<dbReference type="GO" id="GO:0006954">
    <property type="term" value="P:inflammatory response"/>
    <property type="evidence" value="ECO:0007669"/>
    <property type="project" value="UniProtKB-KW"/>
</dbReference>
<evidence type="ECO:0000256" key="3">
    <source>
        <dbReference type="ARBA" id="ARBA00022514"/>
    </source>
</evidence>
<dbReference type="Pfam" id="PF00048">
    <property type="entry name" value="IL8"/>
    <property type="match status" value="1"/>
</dbReference>
<dbReference type="AlphaFoldDB" id="A0A8D2ZRG1"/>
<organism evidence="8 9">
    <name type="scientific">Scophthalmus maximus</name>
    <name type="common">Turbot</name>
    <name type="synonym">Psetta maxima</name>
    <dbReference type="NCBI Taxonomy" id="52904"/>
    <lineage>
        <taxon>Eukaryota</taxon>
        <taxon>Metazoa</taxon>
        <taxon>Chordata</taxon>
        <taxon>Craniata</taxon>
        <taxon>Vertebrata</taxon>
        <taxon>Euteleostomi</taxon>
        <taxon>Actinopterygii</taxon>
        <taxon>Neopterygii</taxon>
        <taxon>Teleostei</taxon>
        <taxon>Neoteleostei</taxon>
        <taxon>Acanthomorphata</taxon>
        <taxon>Carangaria</taxon>
        <taxon>Pleuronectiformes</taxon>
        <taxon>Pleuronectoidei</taxon>
        <taxon>Scophthalmidae</taxon>
        <taxon>Scophthalmus</taxon>
    </lineage>
</organism>
<dbReference type="Ensembl" id="ENSSMAT00000006483.2">
    <property type="protein sequence ID" value="ENSSMAP00000006401.2"/>
    <property type="gene ID" value="ENSSMAG00000003935.2"/>
</dbReference>
<dbReference type="GO" id="GO:0005615">
    <property type="term" value="C:extracellular space"/>
    <property type="evidence" value="ECO:0007669"/>
    <property type="project" value="UniProtKB-KW"/>
</dbReference>
<keyword evidence="4" id="KW-0964">Secreted</keyword>
<keyword evidence="3" id="KW-0202">Cytokine</keyword>
<dbReference type="PANTHER" id="PTHR12015">
    <property type="entry name" value="SMALL INDUCIBLE CYTOKINE A"/>
    <property type="match status" value="1"/>
</dbReference>
<dbReference type="GeneTree" id="ENSGT00990000203766"/>
<evidence type="ECO:0000259" key="7">
    <source>
        <dbReference type="SMART" id="SM00199"/>
    </source>
</evidence>
<evidence type="ECO:0000256" key="5">
    <source>
        <dbReference type="ARBA" id="ARBA00022729"/>
    </source>
</evidence>
<dbReference type="Proteomes" id="UP000694558">
    <property type="component" value="Chromosome 7"/>
</dbReference>
<evidence type="ECO:0000313" key="9">
    <source>
        <dbReference type="Proteomes" id="UP000694558"/>
    </source>
</evidence>
<evidence type="ECO:0000256" key="6">
    <source>
        <dbReference type="ARBA" id="ARBA00023198"/>
    </source>
</evidence>
<dbReference type="GO" id="GO:0008009">
    <property type="term" value="F:chemokine activity"/>
    <property type="evidence" value="ECO:0007669"/>
    <property type="project" value="InterPro"/>
</dbReference>
<dbReference type="SUPFAM" id="SSF54117">
    <property type="entry name" value="Interleukin 8-like chemokines"/>
    <property type="match status" value="1"/>
</dbReference>
<keyword evidence="5" id="KW-0732">Signal</keyword>
<dbReference type="SMART" id="SM00199">
    <property type="entry name" value="SCY"/>
    <property type="match status" value="1"/>
</dbReference>
<dbReference type="InterPro" id="IPR039809">
    <property type="entry name" value="Chemokine_b/g/d"/>
</dbReference>
<dbReference type="GO" id="GO:0006955">
    <property type="term" value="P:immune response"/>
    <property type="evidence" value="ECO:0007669"/>
    <property type="project" value="InterPro"/>
</dbReference>
<reference evidence="8" key="2">
    <citation type="submission" date="2025-08" db="UniProtKB">
        <authorList>
            <consortium name="Ensembl"/>
        </authorList>
    </citation>
    <scope>IDENTIFICATION</scope>
</reference>